<sequence>MWIKRQEGYCLKKIAGVQYLLPYGQKVADQKNGIVLNDTGVFLWNELDEPMTQSVLAERLVEQYAQDNEEKLNDEIRDEIRQDVKQFVQELIALEILQECPEFERDENGCYPTNQVLAGYLKIAGMIIYLYGDRELISSQFDPFFFDTISYKSCKDKNSKQNAQQLDMQIELLQSLPHVHPNGQTLLRNEELEVNKTNEGYLVRFPSMNQIREAHMTADGRFVQVYVKGWDKEKAKEELFHAIRHFFLFFAQRQGFFAIHSASILYRDQVWLFSGHSGMGKSTHTNLWKEQFGTEIINGDLNLIGWSNGEQTNIGQSVDKTGSKGHPIVYGMPWCGTSGIASTKSYPLGGIVLLGRSDNDHFESLTNDQKIVRVMQRMISPVWTEDMLETNLKCAAKLAKEVPIYYLLCTKEPSAAYVMKARIDKEDAQQ</sequence>
<dbReference type="Proteomes" id="UP001198200">
    <property type="component" value="Unassembled WGS sequence"/>
</dbReference>
<reference evidence="1 2" key="1">
    <citation type="submission" date="2021-10" db="EMBL/GenBank/DDBJ databases">
        <title>Anaerobic single-cell dispensing facilitates the cultivation of human gut bacteria.</title>
        <authorList>
            <person name="Afrizal A."/>
        </authorList>
    </citation>
    <scope>NUCLEOTIDE SEQUENCE [LARGE SCALE GENOMIC DNA]</scope>
    <source>
        <strain evidence="1 2">CLA-AA-H224</strain>
    </source>
</reference>
<dbReference type="Pfam" id="PF05402">
    <property type="entry name" value="PqqD"/>
    <property type="match status" value="1"/>
</dbReference>
<dbReference type="AlphaFoldDB" id="A0AAE3E7Z8"/>
<dbReference type="SUPFAM" id="SSF53795">
    <property type="entry name" value="PEP carboxykinase-like"/>
    <property type="match status" value="1"/>
</dbReference>
<comment type="caution">
    <text evidence="1">The sequence shown here is derived from an EMBL/GenBank/DDBJ whole genome shotgun (WGS) entry which is preliminary data.</text>
</comment>
<protein>
    <submittedName>
        <fullName evidence="1">PqqD family protein</fullName>
    </submittedName>
</protein>
<dbReference type="Gene3D" id="1.10.10.1150">
    <property type="entry name" value="Coenzyme PQQ synthesis protein D (PqqD)"/>
    <property type="match status" value="1"/>
</dbReference>
<proteinExistence type="predicted"/>
<dbReference type="EMBL" id="JAJEQN010000049">
    <property type="protein sequence ID" value="MCC2222786.1"/>
    <property type="molecule type" value="Genomic_DNA"/>
</dbReference>
<organism evidence="1 2">
    <name type="scientific">Anthropogastromicrobium aceti</name>
    <dbReference type="NCBI Taxonomy" id="2981768"/>
    <lineage>
        <taxon>Bacteria</taxon>
        <taxon>Bacillati</taxon>
        <taxon>Bacillota</taxon>
        <taxon>Clostridia</taxon>
        <taxon>Lachnospirales</taxon>
        <taxon>Lachnospiraceae</taxon>
        <taxon>Anthropogastromicrobium</taxon>
    </lineage>
</organism>
<keyword evidence="2" id="KW-1185">Reference proteome</keyword>
<evidence type="ECO:0000313" key="2">
    <source>
        <dbReference type="Proteomes" id="UP001198200"/>
    </source>
</evidence>
<dbReference type="RefSeq" id="WP_308732382.1">
    <property type="nucleotide sequence ID" value="NZ_JAJEQN010000049.1"/>
</dbReference>
<dbReference type="InterPro" id="IPR041881">
    <property type="entry name" value="PqqD_sf"/>
</dbReference>
<gene>
    <name evidence="1" type="ORF">LKD48_14340</name>
</gene>
<name>A0AAE3E7Z8_9FIRM</name>
<evidence type="ECO:0000313" key="1">
    <source>
        <dbReference type="EMBL" id="MCC2222786.1"/>
    </source>
</evidence>
<accession>A0AAE3E7Z8</accession>
<dbReference type="InterPro" id="IPR008792">
    <property type="entry name" value="PQQD"/>
</dbReference>